<feature type="short sequence motif" description="RadA KNRFG motif" evidence="11">
    <location>
        <begin position="246"/>
        <end position="250"/>
    </location>
</feature>
<dbReference type="SMART" id="SM00382">
    <property type="entry name" value="AAA"/>
    <property type="match status" value="1"/>
</dbReference>
<name>A0A1F5RVL3_9BACT</name>
<dbReference type="InterPro" id="IPR041166">
    <property type="entry name" value="Rubredoxin_2"/>
</dbReference>
<dbReference type="Gene3D" id="3.40.50.300">
    <property type="entry name" value="P-loop containing nucleotide triphosphate hydrolases"/>
    <property type="match status" value="1"/>
</dbReference>
<evidence type="ECO:0000256" key="13">
    <source>
        <dbReference type="RuleBase" id="RU003555"/>
    </source>
</evidence>
<evidence type="ECO:0000256" key="3">
    <source>
        <dbReference type="ARBA" id="ARBA00022763"/>
    </source>
</evidence>
<comment type="function">
    <text evidence="13">DNA-dependent ATPase involved in processing of recombination intermediates, plays a role in repairing DNA breaks. Stimulates the branch migration of RecA-mediated strand transfer reactions, allowing the 3' invading strand to extend heteroduplex DNA faster. Binds ssDNA in the presence of ADP but not other nucleotides, has ATPase activity that is stimulated by ssDNA and various branched DNA structures, but inhibited by SSB. Does not have RecA's homology-searching function.</text>
</comment>
<evidence type="ECO:0000256" key="12">
    <source>
        <dbReference type="NCBIfam" id="TIGR00416"/>
    </source>
</evidence>
<dbReference type="PANTHER" id="PTHR32472:SF10">
    <property type="entry name" value="DNA REPAIR PROTEIN RADA-LIKE PROTEIN"/>
    <property type="match status" value="1"/>
</dbReference>
<dbReference type="PRINTS" id="PR01874">
    <property type="entry name" value="DNAREPAIRADA"/>
</dbReference>
<dbReference type="GO" id="GO:0008270">
    <property type="term" value="F:zinc ion binding"/>
    <property type="evidence" value="ECO:0007669"/>
    <property type="project" value="UniProtKB-KW"/>
</dbReference>
<comment type="domain">
    <text evidence="11">The middle region has homology to RecA with ATPase motifs including the RadA KNRFG motif, while the C-terminus is homologous to Lon protease.</text>
</comment>
<comment type="caution">
    <text evidence="15">The sequence shown here is derived from an EMBL/GenBank/DDBJ whole genome shotgun (WGS) entry which is preliminary data.</text>
</comment>
<dbReference type="PANTHER" id="PTHR32472">
    <property type="entry name" value="DNA REPAIR PROTEIN RADA"/>
    <property type="match status" value="1"/>
</dbReference>
<evidence type="ECO:0000313" key="15">
    <source>
        <dbReference type="EMBL" id="OGF18464.1"/>
    </source>
</evidence>
<dbReference type="Proteomes" id="UP000177691">
    <property type="component" value="Unassembled WGS sequence"/>
</dbReference>
<dbReference type="InterPro" id="IPR014721">
    <property type="entry name" value="Ribsml_uS5_D2-typ_fold_subgr"/>
</dbReference>
<evidence type="ECO:0000256" key="4">
    <source>
        <dbReference type="ARBA" id="ARBA00022771"/>
    </source>
</evidence>
<dbReference type="GO" id="GO:0016787">
    <property type="term" value="F:hydrolase activity"/>
    <property type="evidence" value="ECO:0007669"/>
    <property type="project" value="UniProtKB-KW"/>
</dbReference>
<dbReference type="Pfam" id="PF13481">
    <property type="entry name" value="AAA_25"/>
    <property type="match status" value="1"/>
</dbReference>
<dbReference type="GO" id="GO:0005829">
    <property type="term" value="C:cytosol"/>
    <property type="evidence" value="ECO:0007669"/>
    <property type="project" value="TreeGrafter"/>
</dbReference>
<accession>A0A1F5RVL3</accession>
<dbReference type="Pfam" id="PF13541">
    <property type="entry name" value="ChlI"/>
    <property type="match status" value="1"/>
</dbReference>
<keyword evidence="5" id="KW-0378">Hydrolase</keyword>
<keyword evidence="8 11" id="KW-0346">Stress response</keyword>
<feature type="region of interest" description="Lon-protease-like" evidence="11">
    <location>
        <begin position="345"/>
        <end position="444"/>
    </location>
</feature>
<dbReference type="GO" id="GO:0000725">
    <property type="term" value="P:recombinational repair"/>
    <property type="evidence" value="ECO:0007669"/>
    <property type="project" value="UniProtKB-UniRule"/>
</dbReference>
<dbReference type="SUPFAM" id="SSF54211">
    <property type="entry name" value="Ribosomal protein S5 domain 2-like"/>
    <property type="match status" value="1"/>
</dbReference>
<evidence type="ECO:0000256" key="1">
    <source>
        <dbReference type="ARBA" id="ARBA00022723"/>
    </source>
</evidence>
<dbReference type="GO" id="GO:0003684">
    <property type="term" value="F:damaged DNA binding"/>
    <property type="evidence" value="ECO:0007669"/>
    <property type="project" value="InterPro"/>
</dbReference>
<keyword evidence="3 11" id="KW-0227">DNA damage</keyword>
<evidence type="ECO:0000256" key="5">
    <source>
        <dbReference type="ARBA" id="ARBA00022801"/>
    </source>
</evidence>
<dbReference type="AlphaFoldDB" id="A0A1F5RVL3"/>
<evidence type="ECO:0000259" key="14">
    <source>
        <dbReference type="PROSITE" id="PS50162"/>
    </source>
</evidence>
<dbReference type="InterPro" id="IPR003593">
    <property type="entry name" value="AAA+_ATPase"/>
</dbReference>
<keyword evidence="2 11" id="KW-0547">Nucleotide-binding</keyword>
<dbReference type="InterPro" id="IPR004504">
    <property type="entry name" value="DNA_repair_RadA"/>
</dbReference>
<gene>
    <name evidence="11" type="primary">radA</name>
    <name evidence="15" type="ORF">A3D54_00505</name>
</gene>
<keyword evidence="6 13" id="KW-0862">Zinc</keyword>
<dbReference type="PROSITE" id="PS50162">
    <property type="entry name" value="RECA_2"/>
    <property type="match status" value="1"/>
</dbReference>
<dbReference type="InterPro" id="IPR020568">
    <property type="entry name" value="Ribosomal_Su5_D2-typ_SF"/>
</dbReference>
<protein>
    <recommendedName>
        <fullName evidence="11 12">DNA repair protein RadA</fullName>
    </recommendedName>
</protein>
<reference evidence="15 16" key="1">
    <citation type="journal article" date="2016" name="Nat. Commun.">
        <title>Thousands of microbial genomes shed light on interconnected biogeochemical processes in an aquifer system.</title>
        <authorList>
            <person name="Anantharaman K."/>
            <person name="Brown C.T."/>
            <person name="Hug L.A."/>
            <person name="Sharon I."/>
            <person name="Castelle C.J."/>
            <person name="Probst A.J."/>
            <person name="Thomas B.C."/>
            <person name="Singh A."/>
            <person name="Wilkins M.J."/>
            <person name="Karaoz U."/>
            <person name="Brodie E.L."/>
            <person name="Williams K.H."/>
            <person name="Hubbard S.S."/>
            <person name="Banfield J.F."/>
        </authorList>
    </citation>
    <scope>NUCLEOTIDE SEQUENCE [LARGE SCALE GENOMIC DNA]</scope>
</reference>
<dbReference type="Pfam" id="PF18073">
    <property type="entry name" value="Zn_ribbon_LapB"/>
    <property type="match status" value="1"/>
</dbReference>
<keyword evidence="1 11" id="KW-0479">Metal-binding</keyword>
<dbReference type="EMBL" id="MFFU01000045">
    <property type="protein sequence ID" value="OGF18464.1"/>
    <property type="molecule type" value="Genomic_DNA"/>
</dbReference>
<keyword evidence="10 11" id="KW-0234">DNA repair</keyword>
<dbReference type="GO" id="GO:0140664">
    <property type="term" value="F:ATP-dependent DNA damage sensor activity"/>
    <property type="evidence" value="ECO:0007669"/>
    <property type="project" value="InterPro"/>
</dbReference>
<comment type="function">
    <text evidence="11">Plays a role in repairing double-strand DNA breaks, probably involving stabilizing or processing branched DNA or blocked replication forks.</text>
</comment>
<evidence type="ECO:0000256" key="2">
    <source>
        <dbReference type="ARBA" id="ARBA00022741"/>
    </source>
</evidence>
<dbReference type="InterPro" id="IPR020588">
    <property type="entry name" value="RecA_ATP-bd"/>
</dbReference>
<evidence type="ECO:0000256" key="8">
    <source>
        <dbReference type="ARBA" id="ARBA00023016"/>
    </source>
</evidence>
<dbReference type="InterPro" id="IPR027417">
    <property type="entry name" value="P-loop_NTPase"/>
</dbReference>
<dbReference type="FunFam" id="3.40.50.300:FF:000050">
    <property type="entry name" value="DNA repair protein RadA"/>
    <property type="match status" value="1"/>
</dbReference>
<sequence>MPKLTTIYACTRCGAQSPKWSGRCLDCGAWGTMQEETIDKKEQTPTNLQVTPAQTTDLESMAAEKLERLTTGISEFDRVLGGGIVPGSLVLVGGEPGIGKSTLMLQVAASVSGALYVSGEESAAQIKSRLIRLQLNSRLQFSAETNAEKIISAILKMKPPLVIIDSIQTAYSSDAPAETGSVNQIRACAAKLLQIAKENNVAIFITGHITKDGLLAGPKTLEHLVDTVIYLEQQKNKDFRILRTVKNRFGSTDEIGLFEMTGLGFKEIINSAGVFLDERANAQTGNAVSCVMEGTRPFLVEVQALATKTVFGYPQRKSAGFDLNRLQILIAVLTKRAGVNLMAQDVHINIVGGLRITETALDLAVCAAIVSSLLNQVIDAKTIILGEVGLGGEVRSVHKLEQRLAEAAKLGFNKAIIPPVNAEAKLELVKINNVGELVKYITGR</sequence>
<evidence type="ECO:0000256" key="9">
    <source>
        <dbReference type="ARBA" id="ARBA00023125"/>
    </source>
</evidence>
<feature type="binding site" evidence="11">
    <location>
        <begin position="94"/>
        <end position="101"/>
    </location>
    <ligand>
        <name>ATP</name>
        <dbReference type="ChEBI" id="CHEBI:30616"/>
    </ligand>
</feature>
<keyword evidence="7 11" id="KW-0067">ATP-binding</keyword>
<dbReference type="SUPFAM" id="SSF52540">
    <property type="entry name" value="P-loop containing nucleoside triphosphate hydrolases"/>
    <property type="match status" value="1"/>
</dbReference>
<comment type="similarity">
    <text evidence="11 13">Belongs to the RecA family. RadA subfamily.</text>
</comment>
<evidence type="ECO:0000256" key="11">
    <source>
        <dbReference type="HAMAP-Rule" id="MF_01498"/>
    </source>
</evidence>
<evidence type="ECO:0000256" key="10">
    <source>
        <dbReference type="ARBA" id="ARBA00023204"/>
    </source>
</evidence>
<dbReference type="NCBIfam" id="TIGR00416">
    <property type="entry name" value="sms"/>
    <property type="match status" value="1"/>
</dbReference>
<dbReference type="CDD" id="cd01121">
    <property type="entry name" value="RadA_SMS_N"/>
    <property type="match status" value="1"/>
</dbReference>
<dbReference type="Gene3D" id="3.30.230.10">
    <property type="match status" value="1"/>
</dbReference>
<evidence type="ECO:0000256" key="7">
    <source>
        <dbReference type="ARBA" id="ARBA00022840"/>
    </source>
</evidence>
<dbReference type="HAMAP" id="MF_01498">
    <property type="entry name" value="RadA_bact"/>
    <property type="match status" value="1"/>
</dbReference>
<evidence type="ECO:0000313" key="16">
    <source>
        <dbReference type="Proteomes" id="UP000177691"/>
    </source>
</evidence>
<feature type="domain" description="RecA family profile 1" evidence="14">
    <location>
        <begin position="65"/>
        <end position="209"/>
    </location>
</feature>
<proteinExistence type="inferred from homology"/>
<organism evidence="15 16">
    <name type="scientific">Candidatus Falkowbacteria bacterium RIFCSPHIGHO2_02_FULL_45_15</name>
    <dbReference type="NCBI Taxonomy" id="1797987"/>
    <lineage>
        <taxon>Bacteria</taxon>
        <taxon>Candidatus Falkowiibacteriota</taxon>
    </lineage>
</organism>
<keyword evidence="9 11" id="KW-0238">DNA-binding</keyword>
<dbReference type="GO" id="GO:0005524">
    <property type="term" value="F:ATP binding"/>
    <property type="evidence" value="ECO:0007669"/>
    <property type="project" value="UniProtKB-UniRule"/>
</dbReference>
<evidence type="ECO:0000256" key="6">
    <source>
        <dbReference type="ARBA" id="ARBA00022833"/>
    </source>
</evidence>
<keyword evidence="4 13" id="KW-0863">Zinc-finger</keyword>